<evidence type="ECO:0000256" key="1">
    <source>
        <dbReference type="SAM" id="MobiDB-lite"/>
    </source>
</evidence>
<dbReference type="RefSeq" id="XP_028478328.1">
    <property type="nucleotide sequence ID" value="XM_028621876.1"/>
</dbReference>
<sequence>MSDATDTDVCTPAGDTVESPRSPPRPVVIDHTAFPSIINLIVSHTTYDDWIKWRQTSRAFRDRMEALICYHIRFEGEGFDNGWGCFYRPDTNFKLNRNDLKIPCLRLDQPFRGRTFKLLGKHTRILDLGDDCLAVPLAHGTPSPDQLFTGLRLLRRGQGIIAPTSVHKHVAWEYMPTSFSSGKDKWDDIRSNGVIFLVGVRHLVFHFDYDKKSAIFSPRLFIHDWKTLDTVVWIFSDYGNDHFGFPKQPGNIFRRPKPMSDDEFKKLVADNTASDVRVGRDDPANDLRDILQFMGILDDAKIPISKTTEIIFVGLEEFVDVTAHVPKNKKNDKTTLIAFLRKIIGILLHEIEYVLPRSRANEIMSQIKIFTHEEYCDRIGLDEYWLETRGGSQGRPLPTMSTRKIQGAR</sequence>
<dbReference type="GeneID" id="39590959"/>
<gene>
    <name evidence="2" type="ORF">EHS24_006416</name>
</gene>
<accession>A0A427Y1G5</accession>
<organism evidence="2 3">
    <name type="scientific">Apiotrichum porosum</name>
    <dbReference type="NCBI Taxonomy" id="105984"/>
    <lineage>
        <taxon>Eukaryota</taxon>
        <taxon>Fungi</taxon>
        <taxon>Dikarya</taxon>
        <taxon>Basidiomycota</taxon>
        <taxon>Agaricomycotina</taxon>
        <taxon>Tremellomycetes</taxon>
        <taxon>Trichosporonales</taxon>
        <taxon>Trichosporonaceae</taxon>
        <taxon>Apiotrichum</taxon>
    </lineage>
</organism>
<evidence type="ECO:0000313" key="2">
    <source>
        <dbReference type="EMBL" id="RSH84880.1"/>
    </source>
</evidence>
<name>A0A427Y1G5_9TREE</name>
<evidence type="ECO:0000313" key="3">
    <source>
        <dbReference type="Proteomes" id="UP000279236"/>
    </source>
</evidence>
<dbReference type="Proteomes" id="UP000279236">
    <property type="component" value="Unassembled WGS sequence"/>
</dbReference>
<reference evidence="2 3" key="1">
    <citation type="submission" date="2018-11" db="EMBL/GenBank/DDBJ databases">
        <title>Genome sequence of Apiotrichum porosum DSM 27194.</title>
        <authorList>
            <person name="Aliyu H."/>
            <person name="Gorte O."/>
            <person name="Ochsenreither K."/>
        </authorList>
    </citation>
    <scope>NUCLEOTIDE SEQUENCE [LARGE SCALE GENOMIC DNA]</scope>
    <source>
        <strain evidence="2 3">DSM 27194</strain>
    </source>
</reference>
<keyword evidence="3" id="KW-1185">Reference proteome</keyword>
<comment type="caution">
    <text evidence="2">The sequence shown here is derived from an EMBL/GenBank/DDBJ whole genome shotgun (WGS) entry which is preliminary data.</text>
</comment>
<dbReference type="EMBL" id="RSCE01000003">
    <property type="protein sequence ID" value="RSH84880.1"/>
    <property type="molecule type" value="Genomic_DNA"/>
</dbReference>
<proteinExistence type="predicted"/>
<feature type="region of interest" description="Disordered" evidence="1">
    <location>
        <begin position="1"/>
        <end position="25"/>
    </location>
</feature>
<protein>
    <submittedName>
        <fullName evidence="2">Uncharacterized protein</fullName>
    </submittedName>
</protein>
<dbReference type="AlphaFoldDB" id="A0A427Y1G5"/>